<dbReference type="EMBL" id="WABS01000027">
    <property type="protein sequence ID" value="MBI0555629.1"/>
    <property type="molecule type" value="Genomic_DNA"/>
</dbReference>
<organism evidence="2 4">
    <name type="scientific">Pectobacterium parmentieri</name>
    <dbReference type="NCBI Taxonomy" id="1905730"/>
    <lineage>
        <taxon>Bacteria</taxon>
        <taxon>Pseudomonadati</taxon>
        <taxon>Pseudomonadota</taxon>
        <taxon>Gammaproteobacteria</taxon>
        <taxon>Enterobacterales</taxon>
        <taxon>Pectobacteriaceae</taxon>
        <taxon>Pectobacterium</taxon>
    </lineage>
</organism>
<keyword evidence="1" id="KW-0732">Signal</keyword>
<dbReference type="HOGENOM" id="CLU_1720603_0_0_6"/>
<reference evidence="3" key="4">
    <citation type="submission" date="2024-05" db="EMBL/GenBank/DDBJ databases">
        <title>Identification of Pectobacterium versatile causing blackleg of potato from New York State with a whole genome sequencing approach.</title>
        <authorList>
            <person name="Ma X."/>
            <person name="Swingle B."/>
        </authorList>
    </citation>
    <scope>NUCLEOTIDE SEQUENCE</scope>
    <source>
        <strain evidence="3">NY1588A</strain>
    </source>
</reference>
<feature type="signal peptide" evidence="1">
    <location>
        <begin position="1"/>
        <end position="21"/>
    </location>
</feature>
<gene>
    <name evidence="2" type="ordered locus">W5S_4510</name>
    <name evidence="3" type="ORF">F6Q06_14185</name>
</gene>
<evidence type="ECO:0000313" key="5">
    <source>
        <dbReference type="Proteomes" id="UP001194579"/>
    </source>
</evidence>
<dbReference type="eggNOG" id="ENOG5031HTS">
    <property type="taxonomic scope" value="Bacteria"/>
</dbReference>
<evidence type="ECO:0000313" key="3">
    <source>
        <dbReference type="EMBL" id="MBI0555629.1"/>
    </source>
</evidence>
<dbReference type="Proteomes" id="UP001194579">
    <property type="component" value="Unassembled WGS sequence"/>
</dbReference>
<protein>
    <submittedName>
        <fullName evidence="2">Uncharacterized protein</fullName>
    </submittedName>
</protein>
<accession>A0A0H3IAU6</accession>
<feature type="chain" id="PRO_5002612101" evidence="1">
    <location>
        <begin position="22"/>
        <end position="152"/>
    </location>
</feature>
<reference evidence="5" key="3">
    <citation type="submission" date="2023-07" db="EMBL/GenBank/DDBJ databases">
        <title>Identification of Pectobacterium versatile causing blackleg of potato from New York State with a whole genome sequencing approach.</title>
        <authorList>
            <person name="Ma X."/>
            <person name="Swingle B."/>
        </authorList>
    </citation>
    <scope>NUCLEOTIDE SEQUENCE [LARGE SCALE GENOMIC DNA]</scope>
    <source>
        <strain evidence="5">NY1588A</strain>
    </source>
</reference>
<dbReference type="AlphaFoldDB" id="A0A0H3IAU6"/>
<dbReference type="EMBL" id="CP003415">
    <property type="protein sequence ID" value="AFI92556.1"/>
    <property type="molecule type" value="Genomic_DNA"/>
</dbReference>
<evidence type="ECO:0000313" key="4">
    <source>
        <dbReference type="Proteomes" id="UP000008044"/>
    </source>
</evidence>
<sequence length="152" mass="16741">MKKILLATLASSLFFSSWVKAEEMKTAPENEVTVQETIKVAIVNAKLTDSNEGCDCSYTIKNLANSPLKNFTASIVIKNEERLFRCDAGHINYKNPIQPNEYNVSTNLAIGGSCGKKPKLTILFVHSCEYSDNSECSDENVDISGSGLNWPE</sequence>
<dbReference type="RefSeq" id="WP_014701936.1">
    <property type="nucleotide sequence ID" value="NC_017845.1"/>
</dbReference>
<reference evidence="2" key="2">
    <citation type="submission" date="2012-03" db="EMBL/GenBank/DDBJ databases">
        <authorList>
            <person name="Koskinen P."/>
            <person name="Laine P."/>
            <person name="Niemi O."/>
            <person name="Nykyri J."/>
            <person name="Harjunpaa H."/>
            <person name="Auvinen P."/>
            <person name="Paulin L."/>
            <person name="Pirhonen M."/>
            <person name="Palva T."/>
            <person name="Holm L."/>
        </authorList>
    </citation>
    <scope>NUCLEOTIDE SEQUENCE</scope>
    <source>
        <strain evidence="2">SCC3193</strain>
    </source>
</reference>
<name>A0A0H3IAU6_PECPM</name>
<evidence type="ECO:0000256" key="1">
    <source>
        <dbReference type="SAM" id="SignalP"/>
    </source>
</evidence>
<dbReference type="Proteomes" id="UP000008044">
    <property type="component" value="Chromosome"/>
</dbReference>
<dbReference type="KEGG" id="pec:W5S_4510"/>
<reference evidence="2 4" key="1">
    <citation type="journal article" date="2012" name="J. Bacteriol.">
        <title>Genome sequence of Pectobacterium sp. strain SCC3193.</title>
        <authorList>
            <person name="Koskinen J.P."/>
            <person name="Laine P."/>
            <person name="Niemi O."/>
            <person name="Nykyri J."/>
            <person name="Harjunpaa H."/>
            <person name="Auvinen P."/>
            <person name="Paulin L."/>
            <person name="Pirhonen M."/>
            <person name="Palva T."/>
            <person name="Holm L."/>
        </authorList>
    </citation>
    <scope>NUCLEOTIDE SEQUENCE [LARGE SCALE GENOMIC DNA]</scope>
    <source>
        <strain evidence="2 4">SCC3193</strain>
    </source>
</reference>
<proteinExistence type="predicted"/>
<evidence type="ECO:0000313" key="2">
    <source>
        <dbReference type="EMBL" id="AFI92556.1"/>
    </source>
</evidence>
<keyword evidence="5" id="KW-1185">Reference proteome</keyword>